<keyword evidence="4" id="KW-1185">Reference proteome</keyword>
<keyword evidence="1" id="KW-0732">Signal</keyword>
<comment type="caution">
    <text evidence="3">The sequence shown here is derived from an EMBL/GenBank/DDBJ whole genome shotgun (WGS) entry which is preliminary data.</text>
</comment>
<gene>
    <name evidence="3" type="ORF">FC093_17830</name>
</gene>
<evidence type="ECO:0000256" key="1">
    <source>
        <dbReference type="SAM" id="SignalP"/>
    </source>
</evidence>
<evidence type="ECO:0000259" key="2">
    <source>
        <dbReference type="Pfam" id="PF18962"/>
    </source>
</evidence>
<proteinExistence type="predicted"/>
<feature type="signal peptide" evidence="1">
    <location>
        <begin position="1"/>
        <end position="43"/>
    </location>
</feature>
<dbReference type="InterPro" id="IPR015943">
    <property type="entry name" value="WD40/YVTN_repeat-like_dom_sf"/>
</dbReference>
<dbReference type="SUPFAM" id="SSF63829">
    <property type="entry name" value="Calcium-dependent phosphotriesterase"/>
    <property type="match status" value="1"/>
</dbReference>
<dbReference type="Proteomes" id="UP000305848">
    <property type="component" value="Unassembled WGS sequence"/>
</dbReference>
<dbReference type="Gene3D" id="2.130.10.10">
    <property type="entry name" value="YVTN repeat-like/Quinoprotein amine dehydrogenase"/>
    <property type="match status" value="1"/>
</dbReference>
<dbReference type="EMBL" id="SZQL01000016">
    <property type="protein sequence ID" value="TKK66117.1"/>
    <property type="molecule type" value="Genomic_DNA"/>
</dbReference>
<dbReference type="AlphaFoldDB" id="A0A4U3KYB9"/>
<evidence type="ECO:0000313" key="4">
    <source>
        <dbReference type="Proteomes" id="UP000305848"/>
    </source>
</evidence>
<name>A0A4U3KYB9_9BACT</name>
<feature type="domain" description="Secretion system C-terminal sorting" evidence="2">
    <location>
        <begin position="349"/>
        <end position="427"/>
    </location>
</feature>
<dbReference type="OrthoDB" id="621743at2"/>
<dbReference type="NCBIfam" id="TIGR04183">
    <property type="entry name" value="Por_Secre_tail"/>
    <property type="match status" value="1"/>
</dbReference>
<accession>A0A4U3KYB9</accession>
<sequence length="429" mass="46485">MQMPYLTKYYTNLLTVKTVFMKRPILLLSLAVSFVTILPQAQAQKNTAFAITGEVKGNLNWTVLREVNLSNGSLVRNIYIPLSQKPAHVDAVTGNVINAAASNQPAVGSSQSLSAASAYDAGQNRLYFISLFGNELQYIDLNQRELKIFHVENQHVKQFVSRPGEADNITRMAFGSDGYGYALTNGGNHLIRFSTGKNIHITDLGSLKDGKNNGDISVHTQAESWGGDMVADDGGNLYLFTIAGHVFKINPANMTADFLGTIKNLPAPYSVNAAAVDENGQIVVSSSLDANNYYRVDLSTLEASAIDQKEEKVFNASDFANGNFIACGIKKTDVPTIRVKEFTGKSIAVYPNPVKNKTVHVYFNNIVQGKSTIEVAELSGKKVAGTAAYVSVKGQTQTIQLPAAITPGMYVVRVINADKSVFSENIVVE</sequence>
<organism evidence="3 4">
    <name type="scientific">Ilyomonas limi</name>
    <dbReference type="NCBI Taxonomy" id="2575867"/>
    <lineage>
        <taxon>Bacteria</taxon>
        <taxon>Pseudomonadati</taxon>
        <taxon>Bacteroidota</taxon>
        <taxon>Chitinophagia</taxon>
        <taxon>Chitinophagales</taxon>
        <taxon>Chitinophagaceae</taxon>
        <taxon>Ilyomonas</taxon>
    </lineage>
</organism>
<evidence type="ECO:0000313" key="3">
    <source>
        <dbReference type="EMBL" id="TKK66117.1"/>
    </source>
</evidence>
<dbReference type="InterPro" id="IPR026444">
    <property type="entry name" value="Secre_tail"/>
</dbReference>
<feature type="chain" id="PRO_5020936627" evidence="1">
    <location>
        <begin position="44"/>
        <end position="429"/>
    </location>
</feature>
<dbReference type="Pfam" id="PF18962">
    <property type="entry name" value="Por_Secre_tail"/>
    <property type="match status" value="1"/>
</dbReference>
<reference evidence="3 4" key="1">
    <citation type="submission" date="2019-05" db="EMBL/GenBank/DDBJ databases">
        <title>Panacibacter sp. strain 17mud1-8 Genome sequencing and assembly.</title>
        <authorList>
            <person name="Chhetri G."/>
        </authorList>
    </citation>
    <scope>NUCLEOTIDE SEQUENCE [LARGE SCALE GENOMIC DNA]</scope>
    <source>
        <strain evidence="3 4">17mud1-8</strain>
    </source>
</reference>
<protein>
    <submittedName>
        <fullName evidence="3">T9SS type A sorting domain-containing protein</fullName>
    </submittedName>
</protein>